<dbReference type="CDD" id="cd01637">
    <property type="entry name" value="IMPase_like"/>
    <property type="match status" value="1"/>
</dbReference>
<accession>A0ABV7AAS0</accession>
<evidence type="ECO:0000313" key="7">
    <source>
        <dbReference type="Proteomes" id="UP001595387"/>
    </source>
</evidence>
<dbReference type="PROSITE" id="PS00630">
    <property type="entry name" value="IMP_2"/>
    <property type="match status" value="1"/>
</dbReference>
<name>A0ABV7AAS0_9BACI</name>
<dbReference type="EC" id="3.1.3.25" evidence="2"/>
<dbReference type="Gene3D" id="3.40.190.80">
    <property type="match status" value="1"/>
</dbReference>
<dbReference type="InterPro" id="IPR020583">
    <property type="entry name" value="Inositol_monoP_metal-BS"/>
</dbReference>
<dbReference type="Proteomes" id="UP001595387">
    <property type="component" value="Unassembled WGS sequence"/>
</dbReference>
<evidence type="ECO:0000256" key="3">
    <source>
        <dbReference type="ARBA" id="ARBA00022723"/>
    </source>
</evidence>
<evidence type="ECO:0000256" key="2">
    <source>
        <dbReference type="ARBA" id="ARBA00013106"/>
    </source>
</evidence>
<dbReference type="PANTHER" id="PTHR20854:SF4">
    <property type="entry name" value="INOSITOL-1-MONOPHOSPHATASE-RELATED"/>
    <property type="match status" value="1"/>
</dbReference>
<keyword evidence="7" id="KW-1185">Reference proteome</keyword>
<keyword evidence="3" id="KW-0479">Metal-binding</keyword>
<dbReference type="SUPFAM" id="SSF56655">
    <property type="entry name" value="Carbohydrate phosphatase"/>
    <property type="match status" value="1"/>
</dbReference>
<keyword evidence="5" id="KW-0460">Magnesium</keyword>
<protein>
    <recommendedName>
        <fullName evidence="2">inositol-phosphate phosphatase</fullName>
        <ecNumber evidence="2">3.1.3.25</ecNumber>
    </recommendedName>
</protein>
<reference evidence="7" key="1">
    <citation type="journal article" date="2019" name="Int. J. Syst. Evol. Microbiol.">
        <title>The Global Catalogue of Microorganisms (GCM) 10K type strain sequencing project: providing services to taxonomists for standard genome sequencing and annotation.</title>
        <authorList>
            <consortium name="The Broad Institute Genomics Platform"/>
            <consortium name="The Broad Institute Genome Sequencing Center for Infectious Disease"/>
            <person name="Wu L."/>
            <person name="Ma J."/>
        </authorList>
    </citation>
    <scope>NUCLEOTIDE SEQUENCE [LARGE SCALE GENOMIC DNA]</scope>
    <source>
        <strain evidence="7">KCTC 13193</strain>
    </source>
</reference>
<evidence type="ECO:0000256" key="5">
    <source>
        <dbReference type="ARBA" id="ARBA00022842"/>
    </source>
</evidence>
<dbReference type="InterPro" id="IPR000760">
    <property type="entry name" value="Inositol_monophosphatase-like"/>
</dbReference>
<dbReference type="PROSITE" id="PS00629">
    <property type="entry name" value="IMP_1"/>
    <property type="match status" value="1"/>
</dbReference>
<dbReference type="Gene3D" id="3.30.540.10">
    <property type="entry name" value="Fructose-1,6-Bisphosphatase, subunit A, domain 1"/>
    <property type="match status" value="1"/>
</dbReference>
<comment type="catalytic activity">
    <reaction evidence="1">
        <text>a myo-inositol phosphate + H2O = myo-inositol + phosphate</text>
        <dbReference type="Rhea" id="RHEA:24056"/>
        <dbReference type="ChEBI" id="CHEBI:15377"/>
        <dbReference type="ChEBI" id="CHEBI:17268"/>
        <dbReference type="ChEBI" id="CHEBI:43474"/>
        <dbReference type="ChEBI" id="CHEBI:84139"/>
        <dbReference type="EC" id="3.1.3.25"/>
    </reaction>
</comment>
<keyword evidence="4" id="KW-0378">Hydrolase</keyword>
<dbReference type="PRINTS" id="PR00377">
    <property type="entry name" value="IMPHPHTASES"/>
</dbReference>
<gene>
    <name evidence="6" type="ORF">ACFODW_18105</name>
</gene>
<evidence type="ECO:0000256" key="4">
    <source>
        <dbReference type="ARBA" id="ARBA00022801"/>
    </source>
</evidence>
<dbReference type="RefSeq" id="WP_390308352.1">
    <property type="nucleotide sequence ID" value="NZ_JBHRRZ010000040.1"/>
</dbReference>
<dbReference type="InterPro" id="IPR020550">
    <property type="entry name" value="Inositol_monophosphatase_CS"/>
</dbReference>
<proteinExistence type="predicted"/>
<evidence type="ECO:0000256" key="1">
    <source>
        <dbReference type="ARBA" id="ARBA00001033"/>
    </source>
</evidence>
<dbReference type="PANTHER" id="PTHR20854">
    <property type="entry name" value="INOSITOL MONOPHOSPHATASE"/>
    <property type="match status" value="1"/>
</dbReference>
<dbReference type="EMBL" id="JBHRRZ010000040">
    <property type="protein sequence ID" value="MFC2950242.1"/>
    <property type="molecule type" value="Genomic_DNA"/>
</dbReference>
<dbReference type="Pfam" id="PF00459">
    <property type="entry name" value="Inositol_P"/>
    <property type="match status" value="1"/>
</dbReference>
<comment type="caution">
    <text evidence="6">The sequence shown here is derived from an EMBL/GenBank/DDBJ whole genome shotgun (WGS) entry which is preliminary data.</text>
</comment>
<evidence type="ECO:0000313" key="6">
    <source>
        <dbReference type="EMBL" id="MFC2950242.1"/>
    </source>
</evidence>
<sequence>MDKEKRDKLFDQAKDWVLEAGKNIREKINDPLQIDTKSNPNDLVTAMDKETEEFFANHIKQKYPGHSILSEEGFGDELDSLGGIVWIIDPIDGTMNFVHQKRNFAISVAIYEEGVGEIGLIYDVMADNMYQAKRGEGAYKNDVLLSQMDRNKQFEEAVFGLNHFWLCENRLVEEKRMQQFVKDIRGTRTYGSAALEFAFVAEGVMDGYLSMNLAPWDVAAGIVLVNETGGVTTNIDGTELNMLDKDSVLTCNPAIQDRLLNSYIKHGRK</sequence>
<organism evidence="6 7">
    <name type="scientific">Virgibacillus sediminis</name>
    <dbReference type="NCBI Taxonomy" id="202260"/>
    <lineage>
        <taxon>Bacteria</taxon>
        <taxon>Bacillati</taxon>
        <taxon>Bacillota</taxon>
        <taxon>Bacilli</taxon>
        <taxon>Bacillales</taxon>
        <taxon>Bacillaceae</taxon>
        <taxon>Virgibacillus</taxon>
    </lineage>
</organism>